<accession>A0A3R6BQK1</accession>
<feature type="transmembrane region" description="Helical" evidence="5">
    <location>
        <begin position="50"/>
        <end position="68"/>
    </location>
</feature>
<feature type="transmembrane region" description="Helical" evidence="5">
    <location>
        <begin position="353"/>
        <end position="373"/>
    </location>
</feature>
<evidence type="ECO:0000313" key="6">
    <source>
        <dbReference type="EMBL" id="MRY93953.1"/>
    </source>
</evidence>
<feature type="transmembrane region" description="Helical" evidence="5">
    <location>
        <begin position="250"/>
        <end position="268"/>
    </location>
</feature>
<feature type="transmembrane region" description="Helical" evidence="5">
    <location>
        <begin position="89"/>
        <end position="107"/>
    </location>
</feature>
<feature type="transmembrane region" description="Helical" evidence="5">
    <location>
        <begin position="210"/>
        <end position="230"/>
    </location>
</feature>
<feature type="transmembrane region" description="Helical" evidence="5">
    <location>
        <begin position="12"/>
        <end position="30"/>
    </location>
</feature>
<evidence type="ECO:0000313" key="9">
    <source>
        <dbReference type="Proteomes" id="UP000461276"/>
    </source>
</evidence>
<evidence type="ECO:0000256" key="5">
    <source>
        <dbReference type="SAM" id="Phobius"/>
    </source>
</evidence>
<feature type="transmembrane region" description="Helical" evidence="5">
    <location>
        <begin position="436"/>
        <end position="461"/>
    </location>
</feature>
<proteinExistence type="predicted"/>
<evidence type="ECO:0000256" key="4">
    <source>
        <dbReference type="ARBA" id="ARBA00023136"/>
    </source>
</evidence>
<dbReference type="AlphaFoldDB" id="A0A3R6BQK1"/>
<evidence type="ECO:0000313" key="7">
    <source>
        <dbReference type="EMBL" id="RHD73142.1"/>
    </source>
</evidence>
<dbReference type="GO" id="GO:0016020">
    <property type="term" value="C:membrane"/>
    <property type="evidence" value="ECO:0007669"/>
    <property type="project" value="UniProtKB-SubCell"/>
</dbReference>
<reference evidence="7 8" key="1">
    <citation type="submission" date="2018-08" db="EMBL/GenBank/DDBJ databases">
        <title>A genome reference for cultivated species of the human gut microbiota.</title>
        <authorList>
            <person name="Zou Y."/>
            <person name="Xue W."/>
            <person name="Luo G."/>
        </authorList>
    </citation>
    <scope>NUCLEOTIDE SEQUENCE [LARGE SCALE GENOMIC DNA]</scope>
    <source>
        <strain evidence="7 8">AM30-4</strain>
    </source>
</reference>
<dbReference type="RefSeq" id="WP_008780905.1">
    <property type="nucleotide sequence ID" value="NZ_CP103079.1"/>
</dbReference>
<feature type="transmembrane region" description="Helical" evidence="5">
    <location>
        <begin position="379"/>
        <end position="400"/>
    </location>
</feature>
<comment type="caution">
    <text evidence="7">The sequence shown here is derived from an EMBL/GenBank/DDBJ whole genome shotgun (WGS) entry which is preliminary data.</text>
</comment>
<evidence type="ECO:0000313" key="8">
    <source>
        <dbReference type="Proteomes" id="UP000284660"/>
    </source>
</evidence>
<reference evidence="6 9" key="2">
    <citation type="journal article" date="2019" name="Nat. Med.">
        <title>A library of human gut bacterial isolates paired with longitudinal multiomics data enables mechanistic microbiome research.</title>
        <authorList>
            <person name="Poyet M."/>
            <person name="Groussin M."/>
            <person name="Gibbons S.M."/>
            <person name="Avila-Pacheco J."/>
            <person name="Jiang X."/>
            <person name="Kearney S.M."/>
            <person name="Perrotta A.R."/>
            <person name="Berdy B."/>
            <person name="Zhao S."/>
            <person name="Lieberman T.D."/>
            <person name="Swanson P.K."/>
            <person name="Smith M."/>
            <person name="Roesemann S."/>
            <person name="Alexander J.E."/>
            <person name="Rich S.A."/>
            <person name="Livny J."/>
            <person name="Vlamakis H."/>
            <person name="Clish C."/>
            <person name="Bullock K."/>
            <person name="Deik A."/>
            <person name="Scott J."/>
            <person name="Pierce K.A."/>
            <person name="Xavier R.J."/>
            <person name="Alm E.J."/>
        </authorList>
    </citation>
    <scope>NUCLEOTIDE SEQUENCE [LARGE SCALE GENOMIC DNA]</scope>
    <source>
        <strain evidence="6 9">BIOML-A9</strain>
    </source>
</reference>
<name>A0A3R6BQK1_PARDI</name>
<protein>
    <submittedName>
        <fullName evidence="6 7">Flippase</fullName>
    </submittedName>
</protein>
<dbReference type="InterPro" id="IPR052556">
    <property type="entry name" value="PolySynth_Transporter"/>
</dbReference>
<dbReference type="InterPro" id="IPR002797">
    <property type="entry name" value="Polysacc_synth"/>
</dbReference>
<dbReference type="PANTHER" id="PTHR43424:SF1">
    <property type="entry name" value="LOCUS PUTATIVE PROTEIN 1-RELATED"/>
    <property type="match status" value="1"/>
</dbReference>
<feature type="transmembrane region" description="Helical" evidence="5">
    <location>
        <begin position="113"/>
        <end position="135"/>
    </location>
</feature>
<feature type="transmembrane region" description="Helical" evidence="5">
    <location>
        <begin position="166"/>
        <end position="189"/>
    </location>
</feature>
<dbReference type="CDD" id="cd13128">
    <property type="entry name" value="MATE_Wzx_like"/>
    <property type="match status" value="1"/>
</dbReference>
<feature type="transmembrane region" description="Helical" evidence="5">
    <location>
        <begin position="142"/>
        <end position="160"/>
    </location>
</feature>
<keyword evidence="2 5" id="KW-0812">Transmembrane</keyword>
<sequence>MGEIKKNLIYNVTYQILVIILPFITAPYISRVLGAHNVGVYSYTQAFANYFYLFAMLGVMNYGNRTIAAVRDDFEEIKRRFWEIFSSQFFAGILVSIVYVFYCIYFVTENRLIYYVQFFYVISGVFDVNWFCFGLEKFKFTTIRSVLVRLGTVAAIFLFVKERSDLVVYTTILSVGNLIAAIAVWPFVLKYLGFKKPTLGGILKHLKPNLILFFPVIAVSIYHLMARLMLGSFSTEEEVGFYTYAERITQIPNTLILALNSVLMPRMANLYAKNDRNTTKSLMDRVMLFAMSMSVLMAFGLAGVAPIFAPWFYGDEFTRCGLFIVLLCPIIIFKGWAGVLRTQYIIPKGRDKVYIISLTTGAFVSLLLNLVLIPKYSGIGAVIGTLGAELSVCLVQFALIRREIPFGVYLKDGLVFCGFGIIMYIVISYMDKLDISSFFLMLLQIVAGCLIFIIPAGIYCLKVKCISFNILKIGSK</sequence>
<evidence type="ECO:0000256" key="3">
    <source>
        <dbReference type="ARBA" id="ARBA00022989"/>
    </source>
</evidence>
<dbReference type="EMBL" id="QSJN01000009">
    <property type="protein sequence ID" value="RHD73142.1"/>
    <property type="molecule type" value="Genomic_DNA"/>
</dbReference>
<evidence type="ECO:0000256" key="2">
    <source>
        <dbReference type="ARBA" id="ARBA00022692"/>
    </source>
</evidence>
<feature type="transmembrane region" description="Helical" evidence="5">
    <location>
        <begin position="288"/>
        <end position="309"/>
    </location>
</feature>
<dbReference type="EMBL" id="WKMY01000007">
    <property type="protein sequence ID" value="MRY93953.1"/>
    <property type="molecule type" value="Genomic_DNA"/>
</dbReference>
<comment type="subcellular location">
    <subcellularLocation>
        <location evidence="1">Membrane</location>
        <topology evidence="1">Multi-pass membrane protein</topology>
    </subcellularLocation>
</comment>
<dbReference type="Proteomes" id="UP000284660">
    <property type="component" value="Unassembled WGS sequence"/>
</dbReference>
<evidence type="ECO:0000256" key="1">
    <source>
        <dbReference type="ARBA" id="ARBA00004141"/>
    </source>
</evidence>
<gene>
    <name evidence="7" type="ORF">DW782_14955</name>
    <name evidence="6" type="ORF">GKD67_12100</name>
</gene>
<keyword evidence="4 5" id="KW-0472">Membrane</keyword>
<feature type="transmembrane region" description="Helical" evidence="5">
    <location>
        <begin position="321"/>
        <end position="341"/>
    </location>
</feature>
<keyword evidence="3 5" id="KW-1133">Transmembrane helix</keyword>
<dbReference type="Proteomes" id="UP000461276">
    <property type="component" value="Unassembled WGS sequence"/>
</dbReference>
<organism evidence="7 8">
    <name type="scientific">Parabacteroides distasonis</name>
    <dbReference type="NCBI Taxonomy" id="823"/>
    <lineage>
        <taxon>Bacteria</taxon>
        <taxon>Pseudomonadati</taxon>
        <taxon>Bacteroidota</taxon>
        <taxon>Bacteroidia</taxon>
        <taxon>Bacteroidales</taxon>
        <taxon>Tannerellaceae</taxon>
        <taxon>Parabacteroides</taxon>
    </lineage>
</organism>
<dbReference type="Pfam" id="PF01943">
    <property type="entry name" value="Polysacc_synt"/>
    <property type="match status" value="1"/>
</dbReference>
<feature type="transmembrane region" description="Helical" evidence="5">
    <location>
        <begin position="412"/>
        <end position="430"/>
    </location>
</feature>
<dbReference type="PANTHER" id="PTHR43424">
    <property type="entry name" value="LOCUS PUTATIVE PROTEIN 1-RELATED"/>
    <property type="match status" value="1"/>
</dbReference>